<evidence type="ECO:0000256" key="2">
    <source>
        <dbReference type="ARBA" id="ARBA00009425"/>
    </source>
</evidence>
<feature type="transmembrane region" description="Helical" evidence="7">
    <location>
        <begin position="70"/>
        <end position="92"/>
    </location>
</feature>
<dbReference type="PANTHER" id="PTHR33932:SF4">
    <property type="entry name" value="NA(+)_H(+) ANTIPORTER SUBUNIT B"/>
    <property type="match status" value="1"/>
</dbReference>
<evidence type="ECO:0000256" key="4">
    <source>
        <dbReference type="ARBA" id="ARBA00022692"/>
    </source>
</evidence>
<dbReference type="InterPro" id="IPR007182">
    <property type="entry name" value="MnhB"/>
</dbReference>
<evidence type="ECO:0000256" key="3">
    <source>
        <dbReference type="ARBA" id="ARBA00022475"/>
    </source>
</evidence>
<evidence type="ECO:0000256" key="7">
    <source>
        <dbReference type="SAM" id="Phobius"/>
    </source>
</evidence>
<protein>
    <submittedName>
        <fullName evidence="9">Sodium:proton antiporter</fullName>
    </submittedName>
</protein>
<keyword evidence="6 7" id="KW-0472">Membrane</keyword>
<evidence type="ECO:0000256" key="6">
    <source>
        <dbReference type="ARBA" id="ARBA00023136"/>
    </source>
</evidence>
<evidence type="ECO:0000313" key="10">
    <source>
        <dbReference type="Proteomes" id="UP000192739"/>
    </source>
</evidence>
<keyword evidence="3" id="KW-1003">Cell membrane</keyword>
<dbReference type="Proteomes" id="UP000192739">
    <property type="component" value="Unassembled WGS sequence"/>
</dbReference>
<dbReference type="AlphaFoldDB" id="A0A1E3SB16"/>
<feature type="domain" description="Na+/H+ antiporter MnhB subunit-related protein" evidence="8">
    <location>
        <begin position="8"/>
        <end position="134"/>
    </location>
</feature>
<dbReference type="PANTHER" id="PTHR33932">
    <property type="entry name" value="NA(+)/H(+) ANTIPORTER SUBUNIT B"/>
    <property type="match status" value="1"/>
</dbReference>
<proteinExistence type="inferred from homology"/>
<organism evidence="9 10">
    <name type="scientific">Mycobacterium intermedium</name>
    <dbReference type="NCBI Taxonomy" id="28445"/>
    <lineage>
        <taxon>Bacteria</taxon>
        <taxon>Bacillati</taxon>
        <taxon>Actinomycetota</taxon>
        <taxon>Actinomycetes</taxon>
        <taxon>Mycobacteriales</taxon>
        <taxon>Mycobacteriaceae</taxon>
        <taxon>Mycobacterium</taxon>
        <taxon>Mycobacterium simiae complex</taxon>
    </lineage>
</organism>
<dbReference type="EMBL" id="MVHT01000017">
    <property type="protein sequence ID" value="ORB07817.1"/>
    <property type="molecule type" value="Genomic_DNA"/>
</dbReference>
<comment type="similarity">
    <text evidence="2">Belongs to the CPA3 antiporters (TC 2.A.63) subunit B family.</text>
</comment>
<dbReference type="STRING" id="28445.BHQ20_17715"/>
<feature type="transmembrane region" description="Helical" evidence="7">
    <location>
        <begin position="39"/>
        <end position="58"/>
    </location>
</feature>
<reference evidence="9 10" key="1">
    <citation type="submission" date="2017-02" db="EMBL/GenBank/DDBJ databases">
        <title>The new phylogeny of genus Mycobacterium.</title>
        <authorList>
            <person name="Tortoli E."/>
            <person name="Trovato A."/>
            <person name="Cirillo D.M."/>
        </authorList>
    </citation>
    <scope>NUCLEOTIDE SEQUENCE [LARGE SCALE GENOMIC DNA]</scope>
    <source>
        <strain evidence="9 10">DSM 44049</strain>
    </source>
</reference>
<gene>
    <name evidence="9" type="ORF">BST27_08920</name>
</gene>
<evidence type="ECO:0000313" key="9">
    <source>
        <dbReference type="EMBL" id="ORB07817.1"/>
    </source>
</evidence>
<name>A0A1E3SB16_MYCIE</name>
<sequence>MVMRRDVVLRVVARVLLGPSLMVAAALIVKGYVDVGDGFAAGMVVALAVALSYVALGAAQAEERLPLLRFAPHAAVGGLLISLVVGFAPLIFEKPLFSHFPGPGQRVVTIGSLELFTPLIFDIGVFLLVFGVMTMLLHQFGDPEDPVRRPADDVDEGGEAR</sequence>
<keyword evidence="10" id="KW-1185">Reference proteome</keyword>
<evidence type="ECO:0000259" key="8">
    <source>
        <dbReference type="Pfam" id="PF04039"/>
    </source>
</evidence>
<comment type="caution">
    <text evidence="9">The sequence shown here is derived from an EMBL/GenBank/DDBJ whole genome shotgun (WGS) entry which is preliminary data.</text>
</comment>
<dbReference type="InterPro" id="IPR050622">
    <property type="entry name" value="CPA3_antiporter_subunitB"/>
</dbReference>
<keyword evidence="5 7" id="KW-1133">Transmembrane helix</keyword>
<dbReference type="Pfam" id="PF04039">
    <property type="entry name" value="MnhB"/>
    <property type="match status" value="1"/>
</dbReference>
<evidence type="ECO:0000256" key="5">
    <source>
        <dbReference type="ARBA" id="ARBA00022989"/>
    </source>
</evidence>
<accession>A0A1E3SB16</accession>
<dbReference type="GO" id="GO:0005886">
    <property type="term" value="C:plasma membrane"/>
    <property type="evidence" value="ECO:0007669"/>
    <property type="project" value="UniProtKB-SubCell"/>
</dbReference>
<evidence type="ECO:0000256" key="1">
    <source>
        <dbReference type="ARBA" id="ARBA00004651"/>
    </source>
</evidence>
<comment type="subcellular location">
    <subcellularLocation>
        <location evidence="1">Cell membrane</location>
        <topology evidence="1">Multi-pass membrane protein</topology>
    </subcellularLocation>
</comment>
<keyword evidence="4 7" id="KW-0812">Transmembrane</keyword>
<feature type="transmembrane region" description="Helical" evidence="7">
    <location>
        <begin position="12"/>
        <end position="33"/>
    </location>
</feature>